<dbReference type="SUPFAM" id="SSF53756">
    <property type="entry name" value="UDP-Glycosyltransferase/glycogen phosphorylase"/>
    <property type="match status" value="1"/>
</dbReference>
<evidence type="ECO:0000256" key="3">
    <source>
        <dbReference type="ARBA" id="ARBA00022679"/>
    </source>
</evidence>
<name>A0A8S4N0V6_OWEFU</name>
<evidence type="ECO:0000313" key="7">
    <source>
        <dbReference type="Proteomes" id="UP000749559"/>
    </source>
</evidence>
<keyword evidence="5" id="KW-1133">Transmembrane helix</keyword>
<feature type="signal peptide" evidence="5">
    <location>
        <begin position="1"/>
        <end position="20"/>
    </location>
</feature>
<keyword evidence="5" id="KW-0812">Transmembrane</keyword>
<accession>A0A8S4N0V6</accession>
<comment type="similarity">
    <text evidence="1 4">Belongs to the UDP-glycosyltransferase family.</text>
</comment>
<dbReference type="EC" id="2.4.1.17" evidence="5"/>
<keyword evidence="5" id="KW-0472">Membrane</keyword>
<dbReference type="AlphaFoldDB" id="A0A8S4N0V6"/>
<dbReference type="Gene3D" id="3.40.50.2000">
    <property type="entry name" value="Glycogen Phosphorylase B"/>
    <property type="match status" value="2"/>
</dbReference>
<feature type="chain" id="PRO_5035968906" description="UDP-glucuronosyltransferase" evidence="5">
    <location>
        <begin position="21"/>
        <end position="516"/>
    </location>
</feature>
<evidence type="ECO:0000256" key="2">
    <source>
        <dbReference type="ARBA" id="ARBA00022676"/>
    </source>
</evidence>
<protein>
    <recommendedName>
        <fullName evidence="5">UDP-glucuronosyltransferase</fullName>
        <ecNumber evidence="5">2.4.1.17</ecNumber>
    </recommendedName>
</protein>
<sequence length="516" mass="58105">MSLLQSHLLMTLGLICLVRCENLVMMPFDHVSHVNFFVVTAHTLVKEGHSVTFVIAPRHKKTLDKHGLNYITYDSVNGDKSDDSRKAIENDVFEENKEPVSLMTTLSTIKNLVDNQKVDVLGDKGLKQQMDATEFNLAIIDGTLFCRYLYVLAYRHSIPYITLTASDDPLASGVTGLPSVQPLPAFWFTDNMSVTQRVINTFAQFMALNVLPAVLYPNSIITEYAPNKPAVSMDFLYKQSELVLVNLQDVCLDYPRVTAPHYQMVGGMGAHHPHPLPENIESFIQGAKDGIVIMTFGSIFSKMPDRVLKKFFDAFKVFPKLRFIMRNSETTLKVPDNVLPLNWLPQNDILGHPKTILFISHGGNNGQLEAVYHGVPTLTFPLFGDQFSNAVRMRVKGFGLDLQMKTFTTESLTQNLIELTTNDTYRNKIKRCSAIVKEQTPAQEKVAHWVRHVLKYGSDHLKSHSIDMPLYQLLLLDVMCIMMLGLGIVSLLLTCCCRMVISKSCCRSGRKKIKSE</sequence>
<dbReference type="GO" id="GO:0015020">
    <property type="term" value="F:glucuronosyltransferase activity"/>
    <property type="evidence" value="ECO:0007669"/>
    <property type="project" value="UniProtKB-EC"/>
</dbReference>
<feature type="transmembrane region" description="Helical" evidence="5">
    <location>
        <begin position="473"/>
        <end position="501"/>
    </location>
</feature>
<organism evidence="6 7">
    <name type="scientific">Owenia fusiformis</name>
    <name type="common">Polychaete worm</name>
    <dbReference type="NCBI Taxonomy" id="6347"/>
    <lineage>
        <taxon>Eukaryota</taxon>
        <taxon>Metazoa</taxon>
        <taxon>Spiralia</taxon>
        <taxon>Lophotrochozoa</taxon>
        <taxon>Annelida</taxon>
        <taxon>Polychaeta</taxon>
        <taxon>Sedentaria</taxon>
        <taxon>Canalipalpata</taxon>
        <taxon>Sabellida</taxon>
        <taxon>Oweniida</taxon>
        <taxon>Oweniidae</taxon>
        <taxon>Owenia</taxon>
    </lineage>
</organism>
<dbReference type="OrthoDB" id="5835829at2759"/>
<keyword evidence="5" id="KW-0732">Signal</keyword>
<comment type="subcellular location">
    <subcellularLocation>
        <location evidence="5">Membrane</location>
        <topology evidence="5">Single-pass membrane protein</topology>
    </subcellularLocation>
</comment>
<dbReference type="InterPro" id="IPR002213">
    <property type="entry name" value="UDP_glucos_trans"/>
</dbReference>
<comment type="caution">
    <text evidence="6">The sequence shown here is derived from an EMBL/GenBank/DDBJ whole genome shotgun (WGS) entry which is preliminary data.</text>
</comment>
<dbReference type="GO" id="GO:0016020">
    <property type="term" value="C:membrane"/>
    <property type="evidence" value="ECO:0007669"/>
    <property type="project" value="UniProtKB-SubCell"/>
</dbReference>
<keyword evidence="2 4" id="KW-0328">Glycosyltransferase</keyword>
<reference evidence="6" key="1">
    <citation type="submission" date="2022-03" db="EMBL/GenBank/DDBJ databases">
        <authorList>
            <person name="Martin C."/>
        </authorList>
    </citation>
    <scope>NUCLEOTIDE SEQUENCE</scope>
</reference>
<keyword evidence="7" id="KW-1185">Reference proteome</keyword>
<dbReference type="FunFam" id="3.40.50.2000:FF:000021">
    <property type="entry name" value="UDP-glucuronosyltransferase"/>
    <property type="match status" value="1"/>
</dbReference>
<dbReference type="PANTHER" id="PTHR48043">
    <property type="entry name" value="EG:EG0003.4 PROTEIN-RELATED"/>
    <property type="match status" value="1"/>
</dbReference>
<proteinExistence type="inferred from homology"/>
<evidence type="ECO:0000256" key="5">
    <source>
        <dbReference type="RuleBase" id="RU362059"/>
    </source>
</evidence>
<keyword evidence="3 4" id="KW-0808">Transferase</keyword>
<evidence type="ECO:0000313" key="6">
    <source>
        <dbReference type="EMBL" id="CAH1774747.1"/>
    </source>
</evidence>
<evidence type="ECO:0000256" key="4">
    <source>
        <dbReference type="RuleBase" id="RU003718"/>
    </source>
</evidence>
<dbReference type="Pfam" id="PF00201">
    <property type="entry name" value="UDPGT"/>
    <property type="match status" value="1"/>
</dbReference>
<dbReference type="InterPro" id="IPR035595">
    <property type="entry name" value="UDP_glycos_trans_CS"/>
</dbReference>
<dbReference type="PANTHER" id="PTHR48043:SF145">
    <property type="entry name" value="FI06409P-RELATED"/>
    <property type="match status" value="1"/>
</dbReference>
<dbReference type="CDD" id="cd03784">
    <property type="entry name" value="GT1_Gtf-like"/>
    <property type="match status" value="1"/>
</dbReference>
<dbReference type="Proteomes" id="UP000749559">
    <property type="component" value="Unassembled WGS sequence"/>
</dbReference>
<gene>
    <name evidence="6" type="ORF">OFUS_LOCUS2148</name>
</gene>
<dbReference type="InterPro" id="IPR050271">
    <property type="entry name" value="UDP-glycosyltransferase"/>
</dbReference>
<comment type="catalytic activity">
    <reaction evidence="5">
        <text>glucuronate acceptor + UDP-alpha-D-glucuronate = acceptor beta-D-glucuronoside + UDP + H(+)</text>
        <dbReference type="Rhea" id="RHEA:21032"/>
        <dbReference type="ChEBI" id="CHEBI:15378"/>
        <dbReference type="ChEBI" id="CHEBI:58052"/>
        <dbReference type="ChEBI" id="CHEBI:58223"/>
        <dbReference type="ChEBI" id="CHEBI:132367"/>
        <dbReference type="ChEBI" id="CHEBI:132368"/>
        <dbReference type="EC" id="2.4.1.17"/>
    </reaction>
</comment>
<evidence type="ECO:0000256" key="1">
    <source>
        <dbReference type="ARBA" id="ARBA00009995"/>
    </source>
</evidence>
<dbReference type="EMBL" id="CAIIXF020000001">
    <property type="protein sequence ID" value="CAH1774747.1"/>
    <property type="molecule type" value="Genomic_DNA"/>
</dbReference>
<dbReference type="PROSITE" id="PS00375">
    <property type="entry name" value="UDPGT"/>
    <property type="match status" value="1"/>
</dbReference>